<protein>
    <submittedName>
        <fullName evidence="2">Uncharacterized protein</fullName>
    </submittedName>
</protein>
<dbReference type="AlphaFoldDB" id="A0AA39ZD79"/>
<dbReference type="PANTHER" id="PTHR35605:SF1">
    <property type="entry name" value="ECP2 EFFECTOR PROTEIN DOMAIN-CONTAINING PROTEIN-RELATED"/>
    <property type="match status" value="1"/>
</dbReference>
<dbReference type="EMBL" id="JAULSY010000051">
    <property type="protein sequence ID" value="KAK0668783.1"/>
    <property type="molecule type" value="Genomic_DNA"/>
</dbReference>
<keyword evidence="3" id="KW-1185">Reference proteome</keyword>
<comment type="caution">
    <text evidence="2">The sequence shown here is derived from an EMBL/GenBank/DDBJ whole genome shotgun (WGS) entry which is preliminary data.</text>
</comment>
<keyword evidence="1" id="KW-0732">Signal</keyword>
<evidence type="ECO:0000256" key="1">
    <source>
        <dbReference type="SAM" id="SignalP"/>
    </source>
</evidence>
<sequence>MLPNIALALYGLLGFIGIASASPSLLGNYTVVDVQWDLPTNLSDPNSATISVLGTIQEAVAQMEAQYPGWNATFQNQQPSNATVSTVAQYDVEGYLCGKPWSWVGYYAVLDGIYYLRKVTSAAPKNGPGPGNCGRVSCGYKAAIYWCNDNGAEKELDSWNDIADGAQYVFDKCVDRDDKYAMVAGQVFYTDKWNVIVTFESC</sequence>
<reference evidence="2" key="1">
    <citation type="submission" date="2023-06" db="EMBL/GenBank/DDBJ databases">
        <title>Genome-scale phylogeny and comparative genomics of the fungal order Sordariales.</title>
        <authorList>
            <consortium name="Lawrence Berkeley National Laboratory"/>
            <person name="Hensen N."/>
            <person name="Bonometti L."/>
            <person name="Westerberg I."/>
            <person name="Brannstrom I.O."/>
            <person name="Guillou S."/>
            <person name="Cros-Aarteil S."/>
            <person name="Calhoun S."/>
            <person name="Haridas S."/>
            <person name="Kuo A."/>
            <person name="Mondo S."/>
            <person name="Pangilinan J."/>
            <person name="Riley R."/>
            <person name="Labutti K."/>
            <person name="Andreopoulos B."/>
            <person name="Lipzen A."/>
            <person name="Chen C."/>
            <person name="Yanf M."/>
            <person name="Daum C."/>
            <person name="Ng V."/>
            <person name="Clum A."/>
            <person name="Steindorff A."/>
            <person name="Ohm R."/>
            <person name="Martin F."/>
            <person name="Silar P."/>
            <person name="Natvig D."/>
            <person name="Lalanne C."/>
            <person name="Gautier V."/>
            <person name="Ament-Velasquez S.L."/>
            <person name="Kruys A."/>
            <person name="Hutchinson M.I."/>
            <person name="Powell A.J."/>
            <person name="Barry K."/>
            <person name="Miller A.N."/>
            <person name="Grigoriev I.V."/>
            <person name="Debuchy R."/>
            <person name="Gladieux P."/>
            <person name="Thoren M.H."/>
            <person name="Johannesson H."/>
        </authorList>
    </citation>
    <scope>NUCLEOTIDE SEQUENCE</scope>
    <source>
        <strain evidence="2">CBS 307.81</strain>
    </source>
</reference>
<feature type="signal peptide" evidence="1">
    <location>
        <begin position="1"/>
        <end position="21"/>
    </location>
</feature>
<organism evidence="2 3">
    <name type="scientific">Cercophora samala</name>
    <dbReference type="NCBI Taxonomy" id="330535"/>
    <lineage>
        <taxon>Eukaryota</taxon>
        <taxon>Fungi</taxon>
        <taxon>Dikarya</taxon>
        <taxon>Ascomycota</taxon>
        <taxon>Pezizomycotina</taxon>
        <taxon>Sordariomycetes</taxon>
        <taxon>Sordariomycetidae</taxon>
        <taxon>Sordariales</taxon>
        <taxon>Lasiosphaeriaceae</taxon>
        <taxon>Cercophora</taxon>
    </lineage>
</organism>
<evidence type="ECO:0000313" key="3">
    <source>
        <dbReference type="Proteomes" id="UP001174997"/>
    </source>
</evidence>
<name>A0AA39ZD79_9PEZI</name>
<gene>
    <name evidence="2" type="ORF">QBC41DRAFT_393225</name>
</gene>
<accession>A0AA39ZD79</accession>
<evidence type="ECO:0000313" key="2">
    <source>
        <dbReference type="EMBL" id="KAK0668783.1"/>
    </source>
</evidence>
<dbReference type="Proteomes" id="UP001174997">
    <property type="component" value="Unassembled WGS sequence"/>
</dbReference>
<proteinExistence type="predicted"/>
<feature type="chain" id="PRO_5041390663" evidence="1">
    <location>
        <begin position="22"/>
        <end position="202"/>
    </location>
</feature>
<dbReference type="PANTHER" id="PTHR35605">
    <property type="entry name" value="ECP2 EFFECTOR PROTEIN DOMAIN-CONTAINING PROTEIN-RELATED"/>
    <property type="match status" value="1"/>
</dbReference>